<feature type="transmembrane region" description="Helical" evidence="1">
    <location>
        <begin position="80"/>
        <end position="104"/>
    </location>
</feature>
<reference evidence="2 3" key="1">
    <citation type="submission" date="2020-07" db="EMBL/GenBank/DDBJ databases">
        <title>Ralstonia phages.</title>
        <authorList>
            <person name="Trotereau A."/>
            <person name="Boyer C."/>
            <person name="Torres-Barcelo C."/>
        </authorList>
    </citation>
    <scope>NUCLEOTIDE SEQUENCE [LARGE SCALE GENOMIC DNA]</scope>
</reference>
<evidence type="ECO:0000313" key="3">
    <source>
        <dbReference type="Proteomes" id="UP000515258"/>
    </source>
</evidence>
<name>A0A7G5B805_9CAUD</name>
<organism evidence="2 3">
    <name type="scientific">Ralstonia phage Albius</name>
    <dbReference type="NCBI Taxonomy" id="2759712"/>
    <lineage>
        <taxon>Viruses</taxon>
        <taxon>Duplodnaviria</taxon>
        <taxon>Heunggongvirae</taxon>
        <taxon>Uroviricota</taxon>
        <taxon>Caudoviricetes</taxon>
        <taxon>Rahariannevirus</taxon>
        <taxon>Rahariannevirus raharianne</taxon>
    </lineage>
</organism>
<protein>
    <submittedName>
        <fullName evidence="2">Uncharacterized protein</fullName>
    </submittedName>
</protein>
<keyword evidence="1" id="KW-0472">Membrane</keyword>
<feature type="transmembrane region" description="Helical" evidence="1">
    <location>
        <begin position="48"/>
        <end position="68"/>
    </location>
</feature>
<sequence>MSEPISGSAAGVAGWKLLGGAAGAGAIGAGLASIVVMSITPPRSPREWAVGLTSTVVGSISGGSAVIMKFDLQSWAHDPFGLVAMLGLVFACGLPAWSIVRWAFNWIEKRKDKDLAEVVQDARDAVAGVKNG</sequence>
<gene>
    <name evidence="2" type="ORF">U2_00053</name>
</gene>
<feature type="transmembrane region" description="Helical" evidence="1">
    <location>
        <begin position="12"/>
        <end position="36"/>
    </location>
</feature>
<accession>A0A7G5B805</accession>
<evidence type="ECO:0000256" key="1">
    <source>
        <dbReference type="SAM" id="Phobius"/>
    </source>
</evidence>
<dbReference type="EMBL" id="MT740726">
    <property type="protein sequence ID" value="QMV32428.1"/>
    <property type="molecule type" value="Genomic_DNA"/>
</dbReference>
<evidence type="ECO:0000313" key="2">
    <source>
        <dbReference type="EMBL" id="QMV32428.1"/>
    </source>
</evidence>
<keyword evidence="1" id="KW-0812">Transmembrane</keyword>
<keyword evidence="1" id="KW-1133">Transmembrane helix</keyword>
<dbReference type="Proteomes" id="UP000515258">
    <property type="component" value="Segment"/>
</dbReference>
<proteinExistence type="predicted"/>